<dbReference type="InParanoid" id="K3XP76"/>
<dbReference type="Gramene" id="KQL05147">
    <property type="protein sequence ID" value="KQL05147"/>
    <property type="gene ID" value="SETIT_003699mg"/>
</dbReference>
<keyword evidence="2" id="KW-1185">Reference proteome</keyword>
<dbReference type="HOGENOM" id="CLU_3017863_0_0_1"/>
<reference evidence="2" key="1">
    <citation type="journal article" date="2012" name="Nat. Biotechnol.">
        <title>Reference genome sequence of the model plant Setaria.</title>
        <authorList>
            <person name="Bennetzen J.L."/>
            <person name="Schmutz J."/>
            <person name="Wang H."/>
            <person name="Percifield R."/>
            <person name="Hawkins J."/>
            <person name="Pontaroli A.C."/>
            <person name="Estep M."/>
            <person name="Feng L."/>
            <person name="Vaughn J.N."/>
            <person name="Grimwood J."/>
            <person name="Jenkins J."/>
            <person name="Barry K."/>
            <person name="Lindquist E."/>
            <person name="Hellsten U."/>
            <person name="Deshpande S."/>
            <person name="Wang X."/>
            <person name="Wu X."/>
            <person name="Mitros T."/>
            <person name="Triplett J."/>
            <person name="Yang X."/>
            <person name="Ye C.Y."/>
            <person name="Mauro-Herrera M."/>
            <person name="Wang L."/>
            <person name="Li P."/>
            <person name="Sharma M."/>
            <person name="Sharma R."/>
            <person name="Ronald P.C."/>
            <person name="Panaud O."/>
            <person name="Kellogg E.A."/>
            <person name="Brutnell T.P."/>
            <person name="Doust A.N."/>
            <person name="Tuskan G.A."/>
            <person name="Rokhsar D."/>
            <person name="Devos K.M."/>
        </authorList>
    </citation>
    <scope>NUCLEOTIDE SEQUENCE [LARGE SCALE GENOMIC DNA]</scope>
    <source>
        <strain evidence="2">cv. Yugu1</strain>
    </source>
</reference>
<dbReference type="EnsemblPlants" id="KQL05147">
    <property type="protein sequence ID" value="KQL05147"/>
    <property type="gene ID" value="SETIT_003699mg"/>
</dbReference>
<accession>K3XP76</accession>
<dbReference type="Proteomes" id="UP000004995">
    <property type="component" value="Unassembled WGS sequence"/>
</dbReference>
<evidence type="ECO:0000313" key="1">
    <source>
        <dbReference type="EnsemblPlants" id="KQL05147"/>
    </source>
</evidence>
<reference evidence="1" key="2">
    <citation type="submission" date="2018-08" db="UniProtKB">
        <authorList>
            <consortium name="EnsemblPlants"/>
        </authorList>
    </citation>
    <scope>IDENTIFICATION</scope>
    <source>
        <strain evidence="1">Yugu1</strain>
    </source>
</reference>
<proteinExistence type="predicted"/>
<organism evidence="1 2">
    <name type="scientific">Setaria italica</name>
    <name type="common">Foxtail millet</name>
    <name type="synonym">Panicum italicum</name>
    <dbReference type="NCBI Taxonomy" id="4555"/>
    <lineage>
        <taxon>Eukaryota</taxon>
        <taxon>Viridiplantae</taxon>
        <taxon>Streptophyta</taxon>
        <taxon>Embryophyta</taxon>
        <taxon>Tracheophyta</taxon>
        <taxon>Spermatophyta</taxon>
        <taxon>Magnoliopsida</taxon>
        <taxon>Liliopsida</taxon>
        <taxon>Poales</taxon>
        <taxon>Poaceae</taxon>
        <taxon>PACMAD clade</taxon>
        <taxon>Panicoideae</taxon>
        <taxon>Panicodae</taxon>
        <taxon>Paniceae</taxon>
        <taxon>Cenchrinae</taxon>
        <taxon>Setaria</taxon>
    </lineage>
</organism>
<protein>
    <submittedName>
        <fullName evidence="1">Uncharacterized protein</fullName>
    </submittedName>
</protein>
<evidence type="ECO:0000313" key="2">
    <source>
        <dbReference type="Proteomes" id="UP000004995"/>
    </source>
</evidence>
<sequence length="56" mass="6538">MKQHVPSLNMDPFSCSIVHKFRYEFRMLLLGILAESNTVSSPLLKKKEEIVLHPQR</sequence>
<name>K3XP76_SETIT</name>
<dbReference type="AlphaFoldDB" id="K3XP76"/>
<dbReference type="EMBL" id="AGNK02002992">
    <property type="status" value="NOT_ANNOTATED_CDS"/>
    <property type="molecule type" value="Genomic_DNA"/>
</dbReference>